<dbReference type="Proteomes" id="UP000607653">
    <property type="component" value="Unassembled WGS sequence"/>
</dbReference>
<sequence>MGRPSSFARFLILVIFIAFISAMQLGLVNADSMVRKMLERRSIPTSPPSPNPNRPGPPDRLLN</sequence>
<feature type="region of interest" description="Disordered" evidence="1">
    <location>
        <begin position="39"/>
        <end position="63"/>
    </location>
</feature>
<evidence type="ECO:0000313" key="3">
    <source>
        <dbReference type="EMBL" id="DAD31903.1"/>
    </source>
</evidence>
<accession>A0A822YIG0</accession>
<protein>
    <submittedName>
        <fullName evidence="3">Uncharacterized protein</fullName>
    </submittedName>
</protein>
<organism evidence="3 4">
    <name type="scientific">Nelumbo nucifera</name>
    <name type="common">Sacred lotus</name>
    <dbReference type="NCBI Taxonomy" id="4432"/>
    <lineage>
        <taxon>Eukaryota</taxon>
        <taxon>Viridiplantae</taxon>
        <taxon>Streptophyta</taxon>
        <taxon>Embryophyta</taxon>
        <taxon>Tracheophyta</taxon>
        <taxon>Spermatophyta</taxon>
        <taxon>Magnoliopsida</taxon>
        <taxon>Proteales</taxon>
        <taxon>Nelumbonaceae</taxon>
        <taxon>Nelumbo</taxon>
    </lineage>
</organism>
<feature type="compositionally biased region" description="Pro residues" evidence="1">
    <location>
        <begin position="45"/>
        <end position="63"/>
    </location>
</feature>
<dbReference type="EMBL" id="DUZY01000003">
    <property type="protein sequence ID" value="DAD31903.1"/>
    <property type="molecule type" value="Genomic_DNA"/>
</dbReference>
<keyword evidence="4" id="KW-1185">Reference proteome</keyword>
<evidence type="ECO:0000313" key="4">
    <source>
        <dbReference type="Proteomes" id="UP000607653"/>
    </source>
</evidence>
<reference evidence="3 4" key="1">
    <citation type="journal article" date="2020" name="Mol. Biol. Evol.">
        <title>Distinct Expression and Methylation Patterns for Genes with Different Fates following a Single Whole-Genome Duplication in Flowering Plants.</title>
        <authorList>
            <person name="Shi T."/>
            <person name="Rahmani R.S."/>
            <person name="Gugger P.F."/>
            <person name="Wang M."/>
            <person name="Li H."/>
            <person name="Zhang Y."/>
            <person name="Li Z."/>
            <person name="Wang Q."/>
            <person name="Van de Peer Y."/>
            <person name="Marchal K."/>
            <person name="Chen J."/>
        </authorList>
    </citation>
    <scope>NUCLEOTIDE SEQUENCE [LARGE SCALE GENOMIC DNA]</scope>
    <source>
        <tissue evidence="3">Leaf</tissue>
    </source>
</reference>
<keyword evidence="2" id="KW-0732">Signal</keyword>
<evidence type="ECO:0000256" key="2">
    <source>
        <dbReference type="SAM" id="SignalP"/>
    </source>
</evidence>
<comment type="caution">
    <text evidence="3">The sequence shown here is derived from an EMBL/GenBank/DDBJ whole genome shotgun (WGS) entry which is preliminary data.</text>
</comment>
<evidence type="ECO:0000256" key="1">
    <source>
        <dbReference type="SAM" id="MobiDB-lite"/>
    </source>
</evidence>
<feature type="chain" id="PRO_5033033476" evidence="2">
    <location>
        <begin position="23"/>
        <end position="63"/>
    </location>
</feature>
<name>A0A822YIG0_NELNU</name>
<gene>
    <name evidence="3" type="ORF">HUJ06_010754</name>
</gene>
<feature type="signal peptide" evidence="2">
    <location>
        <begin position="1"/>
        <end position="22"/>
    </location>
</feature>
<dbReference type="AlphaFoldDB" id="A0A822YIG0"/>
<proteinExistence type="predicted"/>